<dbReference type="PROSITE" id="PS01230">
    <property type="entry name" value="TRMA_1"/>
    <property type="match status" value="1"/>
</dbReference>
<dbReference type="GO" id="GO:0070475">
    <property type="term" value="P:rRNA base methylation"/>
    <property type="evidence" value="ECO:0007669"/>
    <property type="project" value="TreeGrafter"/>
</dbReference>
<dbReference type="Pfam" id="PF01938">
    <property type="entry name" value="TRAM"/>
    <property type="match status" value="1"/>
</dbReference>
<comment type="similarity">
    <text evidence="9">Belongs to the class I-like SAM-binding methyltransferase superfamily. RNA M5U methyltransferase family. RlmD subfamily.</text>
</comment>
<feature type="binding site" evidence="9">
    <location>
        <position position="352"/>
    </location>
    <ligand>
        <name>S-adenosyl-L-methionine</name>
        <dbReference type="ChEBI" id="CHEBI:59789"/>
    </ligand>
</feature>
<dbReference type="GO" id="GO:0070041">
    <property type="term" value="F:rRNA (uridine-C5-)-methyltransferase activity"/>
    <property type="evidence" value="ECO:0007669"/>
    <property type="project" value="UniProtKB-UniRule"/>
</dbReference>
<dbReference type="EC" id="2.1.1.190" evidence="9"/>
<dbReference type="NCBIfam" id="NF009639">
    <property type="entry name" value="PRK13168.1"/>
    <property type="match status" value="1"/>
</dbReference>
<dbReference type="PANTHER" id="PTHR11061:SF49">
    <property type="entry name" value="23S RRNA (URACIL(1939)-C(5))-METHYLTRANSFERASE RLMD"/>
    <property type="match status" value="1"/>
</dbReference>
<dbReference type="NCBIfam" id="TIGR00479">
    <property type="entry name" value="rumA"/>
    <property type="match status" value="1"/>
</dbReference>
<dbReference type="InterPro" id="IPR012340">
    <property type="entry name" value="NA-bd_OB-fold"/>
</dbReference>
<dbReference type="GO" id="GO:0003723">
    <property type="term" value="F:RNA binding"/>
    <property type="evidence" value="ECO:0007669"/>
    <property type="project" value="InterPro"/>
</dbReference>
<feature type="domain" description="TRAM" evidence="12">
    <location>
        <begin position="1"/>
        <end position="60"/>
    </location>
</feature>
<feature type="binding site" evidence="9 10">
    <location>
        <position position="304"/>
    </location>
    <ligand>
        <name>S-adenosyl-L-methionine</name>
        <dbReference type="ChEBI" id="CHEBI:59789"/>
    </ligand>
</feature>
<dbReference type="SUPFAM" id="SSF53335">
    <property type="entry name" value="S-adenosyl-L-methionine-dependent methyltransferases"/>
    <property type="match status" value="1"/>
</dbReference>
<dbReference type="GO" id="GO:0051539">
    <property type="term" value="F:4 iron, 4 sulfur cluster binding"/>
    <property type="evidence" value="ECO:0007669"/>
    <property type="project" value="UniProtKB-KW"/>
</dbReference>
<dbReference type="Pfam" id="PF05958">
    <property type="entry name" value="tRNA_U5-meth_tr"/>
    <property type="match status" value="1"/>
</dbReference>
<dbReference type="Gene3D" id="2.40.50.1070">
    <property type="match status" value="1"/>
</dbReference>
<dbReference type="FunFam" id="2.40.50.140:FF:000097">
    <property type="entry name" value="23S rRNA (uracil(1939)-C(5))-methyltransferase RlmD"/>
    <property type="match status" value="1"/>
</dbReference>
<dbReference type="GO" id="GO:0005506">
    <property type="term" value="F:iron ion binding"/>
    <property type="evidence" value="ECO:0007669"/>
    <property type="project" value="UniProtKB-UniRule"/>
</dbReference>
<evidence type="ECO:0000256" key="11">
    <source>
        <dbReference type="PROSITE-ProRule" id="PRU10015"/>
    </source>
</evidence>
<evidence type="ECO:0000256" key="9">
    <source>
        <dbReference type="HAMAP-Rule" id="MF_01010"/>
    </source>
</evidence>
<keyword evidence="6 9" id="KW-0479">Metal-binding</keyword>
<feature type="binding site" evidence="9 10">
    <location>
        <position position="275"/>
    </location>
    <ligand>
        <name>S-adenosyl-L-methionine</name>
        <dbReference type="ChEBI" id="CHEBI:59789"/>
    </ligand>
</feature>
<proteinExistence type="inferred from homology"/>
<dbReference type="InterPro" id="IPR010280">
    <property type="entry name" value="U5_MeTrfase_fam"/>
</dbReference>
<feature type="binding site" evidence="9">
    <location>
        <position position="160"/>
    </location>
    <ligand>
        <name>[4Fe-4S] cluster</name>
        <dbReference type="ChEBI" id="CHEBI:49883"/>
    </ligand>
</feature>
<evidence type="ECO:0000313" key="13">
    <source>
        <dbReference type="EMBL" id="SUA36621.1"/>
    </source>
</evidence>
<feature type="binding site" evidence="9 10">
    <location>
        <position position="373"/>
    </location>
    <ligand>
        <name>S-adenosyl-L-methionine</name>
        <dbReference type="ChEBI" id="CHEBI:59789"/>
    </ligand>
</feature>
<dbReference type="Gene3D" id="2.40.50.140">
    <property type="entry name" value="Nucleic acid-binding proteins"/>
    <property type="match status" value="1"/>
</dbReference>
<feature type="active site" evidence="11">
    <location>
        <position position="400"/>
    </location>
</feature>
<keyword evidence="2 9" id="KW-0698">rRNA processing</keyword>
<feature type="binding site" evidence="9">
    <location>
        <position position="309"/>
    </location>
    <ligand>
        <name>S-adenosyl-L-methionine</name>
        <dbReference type="ChEBI" id="CHEBI:59789"/>
    </ligand>
</feature>
<dbReference type="SUPFAM" id="SSF50249">
    <property type="entry name" value="Nucleic acid-binding proteins"/>
    <property type="match status" value="1"/>
</dbReference>
<dbReference type="InterPro" id="IPR029063">
    <property type="entry name" value="SAM-dependent_MTases_sf"/>
</dbReference>
<name>A0A378WJ55_9NEIS</name>
<feature type="active site" description="Nucleophile" evidence="9 10">
    <location>
        <position position="400"/>
    </location>
</feature>
<dbReference type="AlphaFoldDB" id="A0A378WJ55"/>
<evidence type="ECO:0000256" key="1">
    <source>
        <dbReference type="ARBA" id="ARBA00022485"/>
    </source>
</evidence>
<dbReference type="InterPro" id="IPR001566">
    <property type="entry name" value="23S_rRNA_MeTrfase_RlmD"/>
</dbReference>
<evidence type="ECO:0000256" key="10">
    <source>
        <dbReference type="PROSITE-ProRule" id="PRU01024"/>
    </source>
</evidence>
<dbReference type="EMBL" id="UGRS01000001">
    <property type="protein sequence ID" value="SUA36621.1"/>
    <property type="molecule type" value="Genomic_DNA"/>
</dbReference>
<feature type="binding site" evidence="9">
    <location>
        <position position="73"/>
    </location>
    <ligand>
        <name>[4Fe-4S] cluster</name>
        <dbReference type="ChEBI" id="CHEBI:49883"/>
    </ligand>
</feature>
<dbReference type="RefSeq" id="WP_115133791.1">
    <property type="nucleotide sequence ID" value="NZ_UGRS01000001.1"/>
</dbReference>
<evidence type="ECO:0000256" key="2">
    <source>
        <dbReference type="ARBA" id="ARBA00022552"/>
    </source>
</evidence>
<keyword evidence="1 9" id="KW-0004">4Fe-4S</keyword>
<evidence type="ECO:0000256" key="3">
    <source>
        <dbReference type="ARBA" id="ARBA00022603"/>
    </source>
</evidence>
<feature type="binding site" evidence="9">
    <location>
        <position position="82"/>
    </location>
    <ligand>
        <name>[4Fe-4S] cluster</name>
        <dbReference type="ChEBI" id="CHEBI:49883"/>
    </ligand>
</feature>
<dbReference type="InterPro" id="IPR030390">
    <property type="entry name" value="MeTrfase_TrmA_AS"/>
</dbReference>
<dbReference type="Proteomes" id="UP000254055">
    <property type="component" value="Unassembled WGS sequence"/>
</dbReference>
<dbReference type="Gene3D" id="3.40.50.150">
    <property type="entry name" value="Vaccinia Virus protein VP39"/>
    <property type="match status" value="1"/>
</dbReference>
<sequence length="443" mass="49811">MDNTTELEHIAEVFALDYEGRGVAKINGKTVFIEGALPTERVSLVIKREKKHFSEARVVNVLRPSVERVQPKCSYFDTCGGCVLQHASAKSQVAFKQRILEEQLEKIGGVKPDEFMPPIYGLEWAYRNRVRFSISTNDRNSLIMGFKAKHSHNVIDIESCEILPKSVSDILPRLKAVLQKIVKINGKINYIECFVGERVTVLNVCMQEALKRETKELLKDFSDGLNQSSDCFWQLWVQINKEAAFPFYPDSAPMLSYGLPEYGITMPYLPGDFTQVNMQMNGLMINRALVLMDAQKNERVVDLFCGLGNFTIPMAKSGAQVVGIEGADYLVRRASKNACLNKCNNIIFKQADLFKTDQATVASWGRFDKMLLDPPRSGAYALVKSLHNPYLPKRIVYVSCNPSTLARDAAVLVGKGYHFKSAGVMNMFAQTAHVEAMAWFELH</sequence>
<evidence type="ECO:0000256" key="7">
    <source>
        <dbReference type="ARBA" id="ARBA00023004"/>
    </source>
</evidence>
<keyword evidence="4 9" id="KW-0808">Transferase</keyword>
<keyword evidence="3 9" id="KW-0489">Methyltransferase</keyword>
<feature type="binding site" evidence="9">
    <location>
        <position position="79"/>
    </location>
    <ligand>
        <name>[4Fe-4S] cluster</name>
        <dbReference type="ChEBI" id="CHEBI:49883"/>
    </ligand>
</feature>
<evidence type="ECO:0000259" key="12">
    <source>
        <dbReference type="PROSITE" id="PS50926"/>
    </source>
</evidence>
<gene>
    <name evidence="9 13" type="primary">rlmD</name>
    <name evidence="13" type="ORF">NCTC12229_01043</name>
</gene>
<dbReference type="OrthoDB" id="9804590at2"/>
<evidence type="ECO:0000313" key="14">
    <source>
        <dbReference type="Proteomes" id="UP000254055"/>
    </source>
</evidence>
<comment type="function">
    <text evidence="9">Catalyzes the formation of 5-methyl-uridine at position 1939 (m5U1939) in 23S rRNA.</text>
</comment>
<evidence type="ECO:0000256" key="4">
    <source>
        <dbReference type="ARBA" id="ARBA00022679"/>
    </source>
</evidence>
<dbReference type="InterPro" id="IPR002792">
    <property type="entry name" value="TRAM_dom"/>
</dbReference>
<dbReference type="PANTHER" id="PTHR11061">
    <property type="entry name" value="RNA M5U METHYLTRANSFERASE"/>
    <property type="match status" value="1"/>
</dbReference>
<dbReference type="PROSITE" id="PS51687">
    <property type="entry name" value="SAM_MT_RNA_M5U"/>
    <property type="match status" value="1"/>
</dbReference>
<dbReference type="HAMAP" id="MF_01010">
    <property type="entry name" value="23SrRNA_methyltr_RlmD"/>
    <property type="match status" value="1"/>
</dbReference>
<reference evidence="13 14" key="1">
    <citation type="submission" date="2018-06" db="EMBL/GenBank/DDBJ databases">
        <authorList>
            <consortium name="Pathogen Informatics"/>
            <person name="Doyle S."/>
        </authorList>
    </citation>
    <scope>NUCLEOTIDE SEQUENCE [LARGE SCALE GENOMIC DNA]</scope>
    <source>
        <strain evidence="13 14">NCTC12229</strain>
    </source>
</reference>
<keyword evidence="5 9" id="KW-0949">S-adenosyl-L-methionine</keyword>
<dbReference type="PROSITE" id="PS50926">
    <property type="entry name" value="TRAM"/>
    <property type="match status" value="1"/>
</dbReference>
<keyword evidence="8 9" id="KW-0411">Iron-sulfur</keyword>
<organism evidence="13 14">
    <name type="scientific">Neisseria zoodegmatis</name>
    <dbReference type="NCBI Taxonomy" id="326523"/>
    <lineage>
        <taxon>Bacteria</taxon>
        <taxon>Pseudomonadati</taxon>
        <taxon>Pseudomonadota</taxon>
        <taxon>Betaproteobacteria</taxon>
        <taxon>Neisseriales</taxon>
        <taxon>Neisseriaceae</taxon>
        <taxon>Neisseria</taxon>
    </lineage>
</organism>
<keyword evidence="7 9" id="KW-0408">Iron</keyword>
<accession>A0A378WJ55</accession>
<evidence type="ECO:0000256" key="6">
    <source>
        <dbReference type="ARBA" id="ARBA00022723"/>
    </source>
</evidence>
<evidence type="ECO:0000256" key="5">
    <source>
        <dbReference type="ARBA" id="ARBA00022691"/>
    </source>
</evidence>
<protein>
    <recommendedName>
        <fullName evidence="9">23S rRNA (uracil(1939)-C(5))-methyltransferase RlmD</fullName>
        <ecNumber evidence="9">2.1.1.190</ecNumber>
    </recommendedName>
    <alternativeName>
        <fullName evidence="9">23S rRNA(m5U1939)-methyltransferase</fullName>
    </alternativeName>
</protein>
<feature type="binding site" evidence="9 10">
    <location>
        <position position="325"/>
    </location>
    <ligand>
        <name>S-adenosyl-L-methionine</name>
        <dbReference type="ChEBI" id="CHEBI:59789"/>
    </ligand>
</feature>
<evidence type="ECO:0000256" key="8">
    <source>
        <dbReference type="ARBA" id="ARBA00023014"/>
    </source>
</evidence>
<comment type="catalytic activity">
    <reaction evidence="9">
        <text>uridine(1939) in 23S rRNA + S-adenosyl-L-methionine = 5-methyluridine(1939) in 23S rRNA + S-adenosyl-L-homocysteine + H(+)</text>
        <dbReference type="Rhea" id="RHEA:42908"/>
        <dbReference type="Rhea" id="RHEA-COMP:10278"/>
        <dbReference type="Rhea" id="RHEA-COMP:10279"/>
        <dbReference type="ChEBI" id="CHEBI:15378"/>
        <dbReference type="ChEBI" id="CHEBI:57856"/>
        <dbReference type="ChEBI" id="CHEBI:59789"/>
        <dbReference type="ChEBI" id="CHEBI:65315"/>
        <dbReference type="ChEBI" id="CHEBI:74447"/>
        <dbReference type="EC" id="2.1.1.190"/>
    </reaction>
</comment>
<dbReference type="CDD" id="cd02440">
    <property type="entry name" value="AdoMet_MTases"/>
    <property type="match status" value="1"/>
</dbReference>